<dbReference type="SUPFAM" id="SSF55729">
    <property type="entry name" value="Acyl-CoA N-acyltransferases (Nat)"/>
    <property type="match status" value="1"/>
</dbReference>
<dbReference type="InterPro" id="IPR016181">
    <property type="entry name" value="Acyl_CoA_acyltransferase"/>
</dbReference>
<dbReference type="EMBL" id="ADAD01000030">
    <property type="protein sequence ID" value="EEY35948.1"/>
    <property type="molecule type" value="Genomic_DNA"/>
</dbReference>
<evidence type="ECO:0000313" key="3">
    <source>
        <dbReference type="Proteomes" id="UP000004226"/>
    </source>
</evidence>
<name>D0GJ13_9FUSO</name>
<dbReference type="GO" id="GO:0016747">
    <property type="term" value="F:acyltransferase activity, transferring groups other than amino-acyl groups"/>
    <property type="evidence" value="ECO:0007669"/>
    <property type="project" value="InterPro"/>
</dbReference>
<keyword evidence="2" id="KW-0808">Transferase</keyword>
<proteinExistence type="predicted"/>
<feature type="domain" description="N-acetyltransferase" evidence="1">
    <location>
        <begin position="3"/>
        <end position="153"/>
    </location>
</feature>
<evidence type="ECO:0000313" key="2">
    <source>
        <dbReference type="EMBL" id="EEY35948.1"/>
    </source>
</evidence>
<dbReference type="InterPro" id="IPR000182">
    <property type="entry name" value="GNAT_dom"/>
</dbReference>
<dbReference type="Gene3D" id="3.40.630.30">
    <property type="match status" value="1"/>
</dbReference>
<keyword evidence="3" id="KW-1185">Reference proteome</keyword>
<evidence type="ECO:0000259" key="1">
    <source>
        <dbReference type="PROSITE" id="PS51186"/>
    </source>
</evidence>
<accession>D0GJ13</accession>
<dbReference type="eggNOG" id="COG1670">
    <property type="taxonomic scope" value="Bacteria"/>
</dbReference>
<organism evidence="2 3">
    <name type="scientific">Pseudoleptotrichia goodfellowii F0264</name>
    <dbReference type="NCBI Taxonomy" id="596323"/>
    <lineage>
        <taxon>Bacteria</taxon>
        <taxon>Fusobacteriati</taxon>
        <taxon>Fusobacteriota</taxon>
        <taxon>Fusobacteriia</taxon>
        <taxon>Fusobacteriales</taxon>
        <taxon>Leptotrichiaceae</taxon>
        <taxon>Pseudoleptotrichia</taxon>
    </lineage>
</organism>
<comment type="caution">
    <text evidence="2">The sequence shown here is derived from an EMBL/GenBank/DDBJ whole genome shotgun (WGS) entry which is preliminary data.</text>
</comment>
<reference evidence="2 3" key="1">
    <citation type="submission" date="2009-10" db="EMBL/GenBank/DDBJ databases">
        <authorList>
            <person name="Harkins D.M."/>
            <person name="Madupu R."/>
            <person name="Durkin A.S."/>
            <person name="Torralba M."/>
            <person name="Methe B."/>
            <person name="Sutton G.G."/>
            <person name="Strausberg R.L."/>
            <person name="Nelson K.E."/>
        </authorList>
    </citation>
    <scope>NUCLEOTIDE SEQUENCE [LARGE SCALE GENOMIC DNA]</scope>
    <source>
        <strain evidence="2 3">F0264</strain>
    </source>
</reference>
<dbReference type="Pfam" id="PF00583">
    <property type="entry name" value="Acetyltransf_1"/>
    <property type="match status" value="1"/>
</dbReference>
<sequence length="156" mass="18433">MKFEFEKLTQKNAIIIADKWKYEGEYSFYNMTEDIEDYEEFIDEESRNKNECFQAILDNELSGYFCLTRNGEIIETGLGLKPDLCGKNKGLGKEFVMQLVNFVYKNFEFDKLILNVAFFNKRAIKVYHSCGFRDVEIFNQKSNGGIYPFLRMEKIK</sequence>
<dbReference type="RefSeq" id="WP_006806446.1">
    <property type="nucleotide sequence ID" value="NZ_ADAD01000030.1"/>
</dbReference>
<dbReference type="AlphaFoldDB" id="D0GJ13"/>
<dbReference type="PROSITE" id="PS51186">
    <property type="entry name" value="GNAT"/>
    <property type="match status" value="1"/>
</dbReference>
<gene>
    <name evidence="2" type="ORF">HMPREF0554_1249</name>
</gene>
<dbReference type="Proteomes" id="UP000004226">
    <property type="component" value="Unassembled WGS sequence"/>
</dbReference>
<protein>
    <submittedName>
        <fullName evidence="2">Acetyltransferase, GNAT family</fullName>
    </submittedName>
</protein>